<dbReference type="InterPro" id="IPR000152">
    <property type="entry name" value="EGF-type_Asp/Asn_hydroxyl_site"/>
</dbReference>
<dbReference type="OrthoDB" id="9979188at2759"/>
<dbReference type="AlphaFoldDB" id="A0A835YDZ6"/>
<dbReference type="CDD" id="cd00054">
    <property type="entry name" value="EGF_CA"/>
    <property type="match status" value="2"/>
</dbReference>
<evidence type="ECO:0000256" key="4">
    <source>
        <dbReference type="ARBA" id="ARBA00023180"/>
    </source>
</evidence>
<dbReference type="Pfam" id="PF07645">
    <property type="entry name" value="EGF_CA"/>
    <property type="match status" value="2"/>
</dbReference>
<dbReference type="SMART" id="SM00181">
    <property type="entry name" value="EGF"/>
    <property type="match status" value="5"/>
</dbReference>
<dbReference type="GO" id="GO:0005509">
    <property type="term" value="F:calcium ion binding"/>
    <property type="evidence" value="ECO:0007669"/>
    <property type="project" value="InterPro"/>
</dbReference>
<dbReference type="PANTHER" id="PTHR24034:SF89">
    <property type="entry name" value="COMPLEMENT COMPONENT C1Q RECEPTOR"/>
    <property type="match status" value="1"/>
</dbReference>
<dbReference type="FunFam" id="2.10.25.10:FF:000003">
    <property type="entry name" value="fibrillin-1 isoform X1"/>
    <property type="match status" value="1"/>
</dbReference>
<accession>A0A835YDZ6</accession>
<evidence type="ECO:0000313" key="8">
    <source>
        <dbReference type="Proteomes" id="UP000612055"/>
    </source>
</evidence>
<keyword evidence="4" id="KW-0325">Glycoprotein</keyword>
<evidence type="ECO:0000256" key="5">
    <source>
        <dbReference type="PROSITE-ProRule" id="PRU00076"/>
    </source>
</evidence>
<evidence type="ECO:0000256" key="2">
    <source>
        <dbReference type="ARBA" id="ARBA00022737"/>
    </source>
</evidence>
<sequence>MALARGGDCKPGFHRNTSSPNVLQCIDDDECSLPGACVNGLCSNMPGSYTCYCPPGYSIGNDVARNFVKICVPNDACAKAKAAGKVTCIYPVNSCYNTLDHPWGYSCACIVGTEVVNTTSGMGCVDTNECGTTNASKAAACGPAVSNCTNECATNSTNWCGPHGTCVNLNGTYTCNCTTPGYRLGRTLLRKPTCVWDPCAAYRAAALQAGTTPPCAVFGICFNLASANATYPRGYYCDCTAGYMPSTVAGGDTTCISTVSRPPTCATLLSNPCAPGNCTNAAVPADNSCGWDCRCSLPLIRTLGPNGGCPRCSLVTIGDL</sequence>
<comment type="caution">
    <text evidence="7">The sequence shown here is derived from an EMBL/GenBank/DDBJ whole genome shotgun (WGS) entry which is preliminary data.</text>
</comment>
<keyword evidence="8" id="KW-1185">Reference proteome</keyword>
<proteinExistence type="predicted"/>
<dbReference type="SUPFAM" id="SSF57196">
    <property type="entry name" value="EGF/Laminin"/>
    <property type="match status" value="1"/>
</dbReference>
<dbReference type="InterPro" id="IPR001881">
    <property type="entry name" value="EGF-like_Ca-bd_dom"/>
</dbReference>
<dbReference type="InterPro" id="IPR050751">
    <property type="entry name" value="ECM_structural_protein"/>
</dbReference>
<dbReference type="Proteomes" id="UP000612055">
    <property type="component" value="Unassembled WGS sequence"/>
</dbReference>
<evidence type="ECO:0000256" key="3">
    <source>
        <dbReference type="ARBA" id="ARBA00023157"/>
    </source>
</evidence>
<dbReference type="Gene3D" id="2.10.25.10">
    <property type="entry name" value="Laminin"/>
    <property type="match status" value="2"/>
</dbReference>
<dbReference type="PROSITE" id="PS00010">
    <property type="entry name" value="ASX_HYDROXYL"/>
    <property type="match status" value="2"/>
</dbReference>
<feature type="domain" description="EGF-like" evidence="6">
    <location>
        <begin position="149"/>
        <end position="188"/>
    </location>
</feature>
<dbReference type="PROSITE" id="PS50026">
    <property type="entry name" value="EGF_3"/>
    <property type="match status" value="2"/>
</dbReference>
<dbReference type="SMART" id="SM00179">
    <property type="entry name" value="EGF_CA"/>
    <property type="match status" value="2"/>
</dbReference>
<dbReference type="EMBL" id="JAEHOE010000005">
    <property type="protein sequence ID" value="KAG2499867.1"/>
    <property type="molecule type" value="Genomic_DNA"/>
</dbReference>
<comment type="caution">
    <text evidence="5">Lacks conserved residue(s) required for the propagation of feature annotation.</text>
</comment>
<keyword evidence="2" id="KW-0677">Repeat</keyword>
<name>A0A835YDZ6_9CHLO</name>
<evidence type="ECO:0000259" key="6">
    <source>
        <dbReference type="PROSITE" id="PS50026"/>
    </source>
</evidence>
<dbReference type="InterPro" id="IPR000742">
    <property type="entry name" value="EGF"/>
</dbReference>
<dbReference type="PROSITE" id="PS01187">
    <property type="entry name" value="EGF_CA"/>
    <property type="match status" value="1"/>
</dbReference>
<keyword evidence="3" id="KW-1015">Disulfide bond</keyword>
<gene>
    <name evidence="7" type="ORF">HYH03_002158</name>
</gene>
<dbReference type="InterPro" id="IPR049883">
    <property type="entry name" value="NOTCH1_EGF-like"/>
</dbReference>
<keyword evidence="1 5" id="KW-0245">EGF-like domain</keyword>
<feature type="domain" description="EGF-like" evidence="6">
    <location>
        <begin position="27"/>
        <end position="63"/>
    </location>
</feature>
<organism evidence="7 8">
    <name type="scientific">Edaphochlamys debaryana</name>
    <dbReference type="NCBI Taxonomy" id="47281"/>
    <lineage>
        <taxon>Eukaryota</taxon>
        <taxon>Viridiplantae</taxon>
        <taxon>Chlorophyta</taxon>
        <taxon>core chlorophytes</taxon>
        <taxon>Chlorophyceae</taxon>
        <taxon>CS clade</taxon>
        <taxon>Chlamydomonadales</taxon>
        <taxon>Chlamydomonadales incertae sedis</taxon>
        <taxon>Edaphochlamys</taxon>
    </lineage>
</organism>
<evidence type="ECO:0000313" key="7">
    <source>
        <dbReference type="EMBL" id="KAG2499867.1"/>
    </source>
</evidence>
<evidence type="ECO:0000256" key="1">
    <source>
        <dbReference type="ARBA" id="ARBA00022536"/>
    </source>
</evidence>
<reference evidence="7" key="1">
    <citation type="journal article" date="2020" name="bioRxiv">
        <title>Comparative genomics of Chlamydomonas.</title>
        <authorList>
            <person name="Craig R.J."/>
            <person name="Hasan A.R."/>
            <person name="Ness R.W."/>
            <person name="Keightley P.D."/>
        </authorList>
    </citation>
    <scope>NUCLEOTIDE SEQUENCE</scope>
    <source>
        <strain evidence="7">CCAP 11/70</strain>
    </source>
</reference>
<dbReference type="PANTHER" id="PTHR24034">
    <property type="entry name" value="EGF-LIKE DOMAIN-CONTAINING PROTEIN"/>
    <property type="match status" value="1"/>
</dbReference>
<protein>
    <recommendedName>
        <fullName evidence="6">EGF-like domain-containing protein</fullName>
    </recommendedName>
</protein>
<dbReference type="InterPro" id="IPR018097">
    <property type="entry name" value="EGF_Ca-bd_CS"/>
</dbReference>